<feature type="transmembrane region" description="Helical" evidence="2">
    <location>
        <begin position="269"/>
        <end position="296"/>
    </location>
</feature>
<comment type="caution">
    <text evidence="3">The sequence shown here is derived from an EMBL/GenBank/DDBJ whole genome shotgun (WGS) entry which is preliminary data.</text>
</comment>
<dbReference type="Proteomes" id="UP001408356">
    <property type="component" value="Unassembled WGS sequence"/>
</dbReference>
<evidence type="ECO:0000256" key="2">
    <source>
        <dbReference type="SAM" id="Phobius"/>
    </source>
</evidence>
<dbReference type="PANTHER" id="PTHR28009:SF1">
    <property type="entry name" value="PHEROMONE ALPHA FACTOR RECEPTOR"/>
    <property type="match status" value="1"/>
</dbReference>
<feature type="transmembrane region" description="Helical" evidence="2">
    <location>
        <begin position="308"/>
        <end position="328"/>
    </location>
</feature>
<feature type="transmembrane region" description="Helical" evidence="2">
    <location>
        <begin position="227"/>
        <end position="249"/>
    </location>
</feature>
<feature type="compositionally biased region" description="Polar residues" evidence="1">
    <location>
        <begin position="418"/>
        <end position="428"/>
    </location>
</feature>
<dbReference type="InterPro" id="IPR000366">
    <property type="entry name" value="GPCR_STE2"/>
</dbReference>
<keyword evidence="2" id="KW-1133">Transmembrane helix</keyword>
<dbReference type="InterPro" id="IPR027458">
    <property type="entry name" value="STE2_TM1-TM2_sf"/>
</dbReference>
<dbReference type="Pfam" id="PF02116">
    <property type="entry name" value="STE2"/>
    <property type="match status" value="1"/>
</dbReference>
<dbReference type="EMBL" id="JARVKF010000402">
    <property type="protein sequence ID" value="KAK9417045.1"/>
    <property type="molecule type" value="Genomic_DNA"/>
</dbReference>
<evidence type="ECO:0000313" key="3">
    <source>
        <dbReference type="EMBL" id="KAK9417045.1"/>
    </source>
</evidence>
<keyword evidence="2" id="KW-0812">Transmembrane</keyword>
<keyword evidence="2" id="KW-0472">Membrane</keyword>
<reference evidence="3 4" key="1">
    <citation type="journal article" date="2024" name="J. Plant Pathol.">
        <title>Sequence and assembly of the genome of Seiridium unicorne, isolate CBS 538.82, causal agent of cypress canker disease.</title>
        <authorList>
            <person name="Scali E."/>
            <person name="Rocca G.D."/>
            <person name="Danti R."/>
            <person name="Garbelotto M."/>
            <person name="Barberini S."/>
            <person name="Baroncelli R."/>
            <person name="Emiliani G."/>
        </authorList>
    </citation>
    <scope>NUCLEOTIDE SEQUENCE [LARGE SCALE GENOMIC DNA]</scope>
    <source>
        <strain evidence="3 4">BM-138-508</strain>
    </source>
</reference>
<dbReference type="PANTHER" id="PTHR28009">
    <property type="entry name" value="PHEROMONE ALPHA FACTOR RECEPTOR"/>
    <property type="match status" value="1"/>
</dbReference>
<protein>
    <submittedName>
        <fullName evidence="3">Fungal pheromone mating factor STE2 GPCR-domain-containing protein</fullName>
    </submittedName>
</protein>
<proteinExistence type="predicted"/>
<feature type="transmembrane region" description="Helical" evidence="2">
    <location>
        <begin position="115"/>
        <end position="135"/>
    </location>
</feature>
<evidence type="ECO:0000256" key="1">
    <source>
        <dbReference type="SAM" id="MobiDB-lite"/>
    </source>
</evidence>
<name>A0ABR2URN1_9PEZI</name>
<accession>A0ABR2URN1</accession>
<keyword evidence="4" id="KW-1185">Reference proteome</keyword>
<dbReference type="Gene3D" id="1.10.287.920">
    <property type="entry name" value="Pheromone alpha factor receptor"/>
    <property type="match status" value="1"/>
</dbReference>
<sequence length="478" mass="52104">MGARLGGILCEYQTCLREIPYVRTHRGEKTLPHASPTPRNISRTTQTHGIEHAAEQRFAHFHDSGPLSRRKDTRMPPFNPKLQNFTILGPDGQTSINISMVVIDAQRVRTANLCISWGVQLGLCLMALLMVLLLIPLNRLRRAINIVHLSALVIAVVRLSLIIQYFPGPLAEFYVVWTKDRNALSLEYFNTNAVGNAFTVVQFALILTALIMQSWGLIKAWPDSWRYAVRASAIVLAIATIAVKTLWVVHYTWALRTNTLPIPLDAVGLAATVMGALSIFYFCGIFAFDLSLHLIATRGILTRMERGLTSLEILAVGNGILMILPTIFAGLDVASGFSGWHILPFDAGSWAMTLVVIGLPLIALIARYTGPGSGPSSHQTSHQFSLFGSAPVQMLKPHNSLAENTIDSRTAGSFMASAATTRANSVQSGGRGPYHGYRRQSVGGGTGDGELGIQVRQDISVILEGRGPTEPSHHSREL</sequence>
<organism evidence="3 4">
    <name type="scientific">Seiridium unicorne</name>
    <dbReference type="NCBI Taxonomy" id="138068"/>
    <lineage>
        <taxon>Eukaryota</taxon>
        <taxon>Fungi</taxon>
        <taxon>Dikarya</taxon>
        <taxon>Ascomycota</taxon>
        <taxon>Pezizomycotina</taxon>
        <taxon>Sordariomycetes</taxon>
        <taxon>Xylariomycetidae</taxon>
        <taxon>Amphisphaeriales</taxon>
        <taxon>Sporocadaceae</taxon>
        <taxon>Seiridium</taxon>
    </lineage>
</organism>
<feature type="transmembrane region" description="Helical" evidence="2">
    <location>
        <begin position="193"/>
        <end position="215"/>
    </location>
</feature>
<gene>
    <name evidence="3" type="ORF">SUNI508_09284</name>
</gene>
<feature type="transmembrane region" description="Helical" evidence="2">
    <location>
        <begin position="147"/>
        <end position="166"/>
    </location>
</feature>
<feature type="region of interest" description="Disordered" evidence="1">
    <location>
        <begin position="418"/>
        <end position="451"/>
    </location>
</feature>
<evidence type="ECO:0000313" key="4">
    <source>
        <dbReference type="Proteomes" id="UP001408356"/>
    </source>
</evidence>
<feature type="transmembrane region" description="Helical" evidence="2">
    <location>
        <begin position="348"/>
        <end position="366"/>
    </location>
</feature>